<name>A0AA36C6P7_9BILA</name>
<sequence>METRHAPLLRKPSHSRHKTLISTASVICLVVVVIALAGLLIASYFLKEKPETLETLINGTDTQDTSGRLGTLTSDTKF</sequence>
<feature type="region of interest" description="Disordered" evidence="1">
    <location>
        <begin position="58"/>
        <end position="78"/>
    </location>
</feature>
<accession>A0AA36C6P7</accession>
<protein>
    <submittedName>
        <fullName evidence="3">Uncharacterized protein</fullName>
    </submittedName>
</protein>
<organism evidence="3 4">
    <name type="scientific">Mesorhabditis spiculigera</name>
    <dbReference type="NCBI Taxonomy" id="96644"/>
    <lineage>
        <taxon>Eukaryota</taxon>
        <taxon>Metazoa</taxon>
        <taxon>Ecdysozoa</taxon>
        <taxon>Nematoda</taxon>
        <taxon>Chromadorea</taxon>
        <taxon>Rhabditida</taxon>
        <taxon>Rhabditina</taxon>
        <taxon>Rhabditomorpha</taxon>
        <taxon>Rhabditoidea</taxon>
        <taxon>Rhabditidae</taxon>
        <taxon>Mesorhabditinae</taxon>
        <taxon>Mesorhabditis</taxon>
    </lineage>
</organism>
<feature type="non-terminal residue" evidence="3">
    <location>
        <position position="1"/>
    </location>
</feature>
<dbReference type="AlphaFoldDB" id="A0AA36C6P7"/>
<evidence type="ECO:0000256" key="2">
    <source>
        <dbReference type="SAM" id="Phobius"/>
    </source>
</evidence>
<gene>
    <name evidence="3" type="ORF">MSPICULIGERA_LOCUS2078</name>
</gene>
<comment type="caution">
    <text evidence="3">The sequence shown here is derived from an EMBL/GenBank/DDBJ whole genome shotgun (WGS) entry which is preliminary data.</text>
</comment>
<evidence type="ECO:0000256" key="1">
    <source>
        <dbReference type="SAM" id="MobiDB-lite"/>
    </source>
</evidence>
<evidence type="ECO:0000313" key="4">
    <source>
        <dbReference type="Proteomes" id="UP001177023"/>
    </source>
</evidence>
<dbReference type="EMBL" id="CATQJA010000641">
    <property type="protein sequence ID" value="CAJ0562278.1"/>
    <property type="molecule type" value="Genomic_DNA"/>
</dbReference>
<keyword evidence="4" id="KW-1185">Reference proteome</keyword>
<feature type="transmembrane region" description="Helical" evidence="2">
    <location>
        <begin position="20"/>
        <end position="46"/>
    </location>
</feature>
<keyword evidence="2" id="KW-0472">Membrane</keyword>
<evidence type="ECO:0000313" key="3">
    <source>
        <dbReference type="EMBL" id="CAJ0562278.1"/>
    </source>
</evidence>
<dbReference type="Proteomes" id="UP001177023">
    <property type="component" value="Unassembled WGS sequence"/>
</dbReference>
<keyword evidence="2" id="KW-0812">Transmembrane</keyword>
<proteinExistence type="predicted"/>
<keyword evidence="2" id="KW-1133">Transmembrane helix</keyword>
<reference evidence="3" key="1">
    <citation type="submission" date="2023-06" db="EMBL/GenBank/DDBJ databases">
        <authorList>
            <person name="Delattre M."/>
        </authorList>
    </citation>
    <scope>NUCLEOTIDE SEQUENCE</scope>
    <source>
        <strain evidence="3">AF72</strain>
    </source>
</reference>